<organism evidence="7 9">
    <name type="scientific">Cylindrobasidium torrendii FP15055 ss-10</name>
    <dbReference type="NCBI Taxonomy" id="1314674"/>
    <lineage>
        <taxon>Eukaryota</taxon>
        <taxon>Fungi</taxon>
        <taxon>Dikarya</taxon>
        <taxon>Basidiomycota</taxon>
        <taxon>Agaricomycotina</taxon>
        <taxon>Agaricomycetes</taxon>
        <taxon>Agaricomycetidae</taxon>
        <taxon>Agaricales</taxon>
        <taxon>Marasmiineae</taxon>
        <taxon>Physalacriaceae</taxon>
        <taxon>Cylindrobasidium</taxon>
    </lineage>
</organism>
<dbReference type="InterPro" id="IPR004813">
    <property type="entry name" value="OPT"/>
</dbReference>
<dbReference type="Pfam" id="PF03169">
    <property type="entry name" value="OPT"/>
    <property type="match status" value="1"/>
</dbReference>
<gene>
    <name evidence="8" type="ORF">CYLTODRAFT_459976</name>
    <name evidence="7" type="ORF">CYLTODRAFT_460099</name>
</gene>
<comment type="similarity">
    <text evidence="2">Belongs to the oligopeptide OPT transporter family.</text>
</comment>
<keyword evidence="3" id="KW-0813">Transport</keyword>
<evidence type="ECO:0000313" key="9">
    <source>
        <dbReference type="Proteomes" id="UP000054007"/>
    </source>
</evidence>
<accession>A0A0D7AV21</accession>
<evidence type="ECO:0000313" key="7">
    <source>
        <dbReference type="EMBL" id="KIY61141.1"/>
    </source>
</evidence>
<comment type="subcellular location">
    <subcellularLocation>
        <location evidence="1">Membrane</location>
        <topology evidence="1">Multi-pass membrane protein</topology>
    </subcellularLocation>
</comment>
<evidence type="ECO:0000256" key="5">
    <source>
        <dbReference type="ARBA" id="ARBA00022989"/>
    </source>
</evidence>
<proteinExistence type="inferred from homology"/>
<dbReference type="GO" id="GO:0016020">
    <property type="term" value="C:membrane"/>
    <property type="evidence" value="ECO:0007669"/>
    <property type="project" value="UniProtKB-SubCell"/>
</dbReference>
<evidence type="ECO:0000256" key="2">
    <source>
        <dbReference type="ARBA" id="ARBA00008807"/>
    </source>
</evidence>
<dbReference type="GO" id="GO:0035673">
    <property type="term" value="F:oligopeptide transmembrane transporter activity"/>
    <property type="evidence" value="ECO:0007669"/>
    <property type="project" value="InterPro"/>
</dbReference>
<evidence type="ECO:0000256" key="1">
    <source>
        <dbReference type="ARBA" id="ARBA00004141"/>
    </source>
</evidence>
<protein>
    <submittedName>
        <fullName evidence="7">Uncharacterized protein</fullName>
    </submittedName>
</protein>
<keyword evidence="5" id="KW-1133">Transmembrane helix</keyword>
<evidence type="ECO:0000256" key="6">
    <source>
        <dbReference type="ARBA" id="ARBA00023136"/>
    </source>
</evidence>
<reference evidence="7 9" key="1">
    <citation type="journal article" date="2015" name="Fungal Genet. Biol.">
        <title>Evolution of novel wood decay mechanisms in Agaricales revealed by the genome sequences of Fistulina hepatica and Cylindrobasidium torrendii.</title>
        <authorList>
            <person name="Floudas D."/>
            <person name="Held B.W."/>
            <person name="Riley R."/>
            <person name="Nagy L.G."/>
            <person name="Koehler G."/>
            <person name="Ransdell A.S."/>
            <person name="Younus H."/>
            <person name="Chow J."/>
            <person name="Chiniquy J."/>
            <person name="Lipzen A."/>
            <person name="Tritt A."/>
            <person name="Sun H."/>
            <person name="Haridas S."/>
            <person name="LaButti K."/>
            <person name="Ohm R.A."/>
            <person name="Kues U."/>
            <person name="Blanchette R.A."/>
            <person name="Grigoriev I.V."/>
            <person name="Minto R.E."/>
            <person name="Hibbett D.S."/>
        </authorList>
    </citation>
    <scope>NUCLEOTIDE SEQUENCE [LARGE SCALE GENOMIC DNA]</scope>
    <source>
        <strain evidence="7 9">FP15055 ss-10</strain>
    </source>
</reference>
<dbReference type="EMBL" id="KN881034">
    <property type="protein sequence ID" value="KIY61141.1"/>
    <property type="molecule type" value="Genomic_DNA"/>
</dbReference>
<sequence>MSTRGSAEDDPTNSLQGDVLWCRLVLHSVPPQPNQLGMKPPLSLRQIVAPLLVFPIGRAWEKLPIWRFGTKRFGFRLWIFQPRGRPSSRPISSVQQAPREHAVIVIRVNWTTSMAYAMGSLLAITSPRFGGREHGAGFELYSVTRQFIGLGLVGLARRWIIYLAALSYTVCTSVKTTRSRTVGQ</sequence>
<keyword evidence="9" id="KW-1185">Reference proteome</keyword>
<keyword evidence="6" id="KW-0472">Membrane</keyword>
<evidence type="ECO:0000313" key="8">
    <source>
        <dbReference type="EMBL" id="KIY61296.1"/>
    </source>
</evidence>
<name>A0A0D7AV21_9AGAR</name>
<dbReference type="EMBL" id="KN880982">
    <property type="protein sequence ID" value="KIY61296.1"/>
    <property type="molecule type" value="Genomic_DNA"/>
</dbReference>
<dbReference type="AlphaFoldDB" id="A0A0D7AV21"/>
<evidence type="ECO:0000256" key="3">
    <source>
        <dbReference type="ARBA" id="ARBA00022448"/>
    </source>
</evidence>
<evidence type="ECO:0000256" key="4">
    <source>
        <dbReference type="ARBA" id="ARBA00022692"/>
    </source>
</evidence>
<keyword evidence="4" id="KW-0812">Transmembrane</keyword>
<dbReference type="Proteomes" id="UP000054007">
    <property type="component" value="Unassembled WGS sequence"/>
</dbReference>
<dbReference type="OrthoDB" id="9986677at2759"/>